<organism evidence="1">
    <name type="scientific">Octopus bimaculoides</name>
    <name type="common">California two-spotted octopus</name>
    <dbReference type="NCBI Taxonomy" id="37653"/>
    <lineage>
        <taxon>Eukaryota</taxon>
        <taxon>Metazoa</taxon>
        <taxon>Spiralia</taxon>
        <taxon>Lophotrochozoa</taxon>
        <taxon>Mollusca</taxon>
        <taxon>Cephalopoda</taxon>
        <taxon>Coleoidea</taxon>
        <taxon>Octopodiformes</taxon>
        <taxon>Octopoda</taxon>
        <taxon>Incirrata</taxon>
        <taxon>Octopodidae</taxon>
        <taxon>Octopus</taxon>
    </lineage>
</organism>
<gene>
    <name evidence="1" type="ORF">OCBIM_22039587mg</name>
</gene>
<reference evidence="1" key="1">
    <citation type="submission" date="2015-07" db="EMBL/GenBank/DDBJ databases">
        <title>MeaNS - Measles Nucleotide Surveillance Program.</title>
        <authorList>
            <person name="Tran T."/>
            <person name="Druce J."/>
        </authorList>
    </citation>
    <scope>NUCLEOTIDE SEQUENCE</scope>
    <source>
        <strain evidence="1">UCB-OBI-ISO-001</strain>
        <tissue evidence="1">Gonad</tissue>
    </source>
</reference>
<accession>A0A0L8G628</accession>
<name>A0A0L8G628_OCTBM</name>
<evidence type="ECO:0000313" key="1">
    <source>
        <dbReference type="EMBL" id="KOF72333.1"/>
    </source>
</evidence>
<protein>
    <submittedName>
        <fullName evidence="1">Uncharacterized protein</fullName>
    </submittedName>
</protein>
<dbReference type="EMBL" id="KQ423712">
    <property type="protein sequence ID" value="KOF72333.1"/>
    <property type="molecule type" value="Genomic_DNA"/>
</dbReference>
<sequence>MFQIQHLYYLQKIYIGRQLTRSKNRPAIVISKLPWETVFPPTILRLNKDYSSFQVLLE</sequence>
<dbReference type="AlphaFoldDB" id="A0A0L8G628"/>
<proteinExistence type="predicted"/>